<dbReference type="GeneID" id="41961320"/>
<organism evidence="2 3">
    <name type="scientific">Pyricularia grisea</name>
    <name type="common">Crabgrass-specific blast fungus</name>
    <name type="synonym">Magnaporthe grisea</name>
    <dbReference type="NCBI Taxonomy" id="148305"/>
    <lineage>
        <taxon>Eukaryota</taxon>
        <taxon>Fungi</taxon>
        <taxon>Dikarya</taxon>
        <taxon>Ascomycota</taxon>
        <taxon>Pezizomycotina</taxon>
        <taxon>Sordariomycetes</taxon>
        <taxon>Sordariomycetidae</taxon>
        <taxon>Magnaporthales</taxon>
        <taxon>Pyriculariaceae</taxon>
        <taxon>Pyricularia</taxon>
    </lineage>
</organism>
<accession>A0A6P8B7K6</accession>
<name>A0A6P8B7K6_PYRGI</name>
<reference evidence="2 3" key="1">
    <citation type="journal article" date="2019" name="Mol. Biol. Evol.">
        <title>Blast fungal genomes show frequent chromosomal changes, gene gains and losses, and effector gene turnover.</title>
        <authorList>
            <person name="Gomez Luciano L.B."/>
            <person name="Jason Tsai I."/>
            <person name="Chuma I."/>
            <person name="Tosa Y."/>
            <person name="Chen Y.H."/>
            <person name="Li J.Y."/>
            <person name="Li M.Y."/>
            <person name="Jade Lu M.Y."/>
            <person name="Nakayashiki H."/>
            <person name="Li W.H."/>
        </authorList>
    </citation>
    <scope>NUCLEOTIDE SEQUENCE [LARGE SCALE GENOMIC DNA]</scope>
    <source>
        <strain evidence="2 3">NI907</strain>
    </source>
</reference>
<protein>
    <submittedName>
        <fullName evidence="3">Uncharacterized protein</fullName>
    </submittedName>
</protein>
<reference evidence="3" key="2">
    <citation type="submission" date="2019-10" db="EMBL/GenBank/DDBJ databases">
        <authorList>
            <consortium name="NCBI Genome Project"/>
        </authorList>
    </citation>
    <scope>NUCLEOTIDE SEQUENCE</scope>
    <source>
        <strain evidence="3">NI907</strain>
    </source>
</reference>
<dbReference type="RefSeq" id="XP_030983145.1">
    <property type="nucleotide sequence ID" value="XM_031126411.1"/>
</dbReference>
<dbReference type="KEGG" id="pgri:PgNI_06387"/>
<sequence length="188" mass="21775">MSPASPKPGRESMSPQRAEAAPIQRRSDSPRSDRSYSRSLSRSLSPVSQEGRRGGQYRDASQRRYSSPERPPREPQRHKSNGHRKDDDSKDRSRSPRRYEDSHRGRFDEGRRQQSRSPRREPSIDDKGGRAGKARQYRERGNQYSRPDTRRESSPLRSSLSSRREGAPRERSLSPFSRRLALTQAMNR</sequence>
<dbReference type="AlphaFoldDB" id="A0A6P8B7K6"/>
<feature type="region of interest" description="Disordered" evidence="1">
    <location>
        <begin position="1"/>
        <end position="188"/>
    </location>
</feature>
<evidence type="ECO:0000256" key="1">
    <source>
        <dbReference type="SAM" id="MobiDB-lite"/>
    </source>
</evidence>
<gene>
    <name evidence="3" type="ORF">PgNI_06387</name>
</gene>
<evidence type="ECO:0000313" key="3">
    <source>
        <dbReference type="RefSeq" id="XP_030983145.1"/>
    </source>
</evidence>
<dbReference type="Proteomes" id="UP000515153">
    <property type="component" value="Chromosome I"/>
</dbReference>
<feature type="compositionally biased region" description="Basic and acidic residues" evidence="1">
    <location>
        <begin position="25"/>
        <end position="36"/>
    </location>
</feature>
<keyword evidence="2" id="KW-1185">Reference proteome</keyword>
<proteinExistence type="predicted"/>
<feature type="compositionally biased region" description="Basic and acidic residues" evidence="1">
    <location>
        <begin position="136"/>
        <end position="154"/>
    </location>
</feature>
<evidence type="ECO:0000313" key="2">
    <source>
        <dbReference type="Proteomes" id="UP000515153"/>
    </source>
</evidence>
<feature type="compositionally biased region" description="Basic and acidic residues" evidence="1">
    <location>
        <begin position="60"/>
        <end position="129"/>
    </location>
</feature>
<feature type="compositionally biased region" description="Low complexity" evidence="1">
    <location>
        <begin position="37"/>
        <end position="48"/>
    </location>
</feature>
<reference evidence="3" key="3">
    <citation type="submission" date="2025-08" db="UniProtKB">
        <authorList>
            <consortium name="RefSeq"/>
        </authorList>
    </citation>
    <scope>IDENTIFICATION</scope>
    <source>
        <strain evidence="3">NI907</strain>
    </source>
</reference>
<feature type="compositionally biased region" description="Basic and acidic residues" evidence="1">
    <location>
        <begin position="162"/>
        <end position="172"/>
    </location>
</feature>